<dbReference type="EMBL" id="JARAKH010000003">
    <property type="protein sequence ID" value="KAK8404922.1"/>
    <property type="molecule type" value="Genomic_DNA"/>
</dbReference>
<evidence type="ECO:0008006" key="4">
    <source>
        <dbReference type="Google" id="ProtNLM"/>
    </source>
</evidence>
<name>A0AAW0UXS1_SCYPA</name>
<sequence>MMDKVQKKAKVLSQAGGLRPLLVAMVAGGQLYHTRDKTHSPPVVRVSPPLAIWAAIVGLSHRLARVLNHLEDIDCHLMGLQERCQRVLRDPNIIINMIAHTILNVSYINFATNMCNVVEVVQTTVMVISILVTSSLFRAIFRLLAWNLQLALAEARLPSHVMGGSRGLDVHRLQVVCLRVEEAKAALLDYLGLPIGGLLLGYAITMVVTFFFVIKVNDDHTFITVLNVSVIISLIMICSAPQQLRDQVCLTLATLRRVSDMSVIGAFSLGNHNILQERRKSTFYLVLEREERRTESVKRKRQEKIRTTTSE</sequence>
<feature type="transmembrane region" description="Helical" evidence="1">
    <location>
        <begin position="190"/>
        <end position="214"/>
    </location>
</feature>
<keyword evidence="1" id="KW-0812">Transmembrane</keyword>
<protein>
    <recommendedName>
        <fullName evidence="4">Gustatory receptor</fullName>
    </recommendedName>
</protein>
<keyword evidence="1" id="KW-0472">Membrane</keyword>
<feature type="transmembrane region" description="Helical" evidence="1">
    <location>
        <begin position="93"/>
        <end position="111"/>
    </location>
</feature>
<feature type="transmembrane region" description="Helical" evidence="1">
    <location>
        <begin position="123"/>
        <end position="141"/>
    </location>
</feature>
<dbReference type="AlphaFoldDB" id="A0AAW0UXS1"/>
<evidence type="ECO:0000313" key="3">
    <source>
        <dbReference type="Proteomes" id="UP001487740"/>
    </source>
</evidence>
<dbReference type="Proteomes" id="UP001487740">
    <property type="component" value="Unassembled WGS sequence"/>
</dbReference>
<keyword evidence="1" id="KW-1133">Transmembrane helix</keyword>
<evidence type="ECO:0000256" key="1">
    <source>
        <dbReference type="SAM" id="Phobius"/>
    </source>
</evidence>
<proteinExistence type="predicted"/>
<comment type="caution">
    <text evidence="2">The sequence shown here is derived from an EMBL/GenBank/DDBJ whole genome shotgun (WGS) entry which is preliminary data.</text>
</comment>
<keyword evidence="3" id="KW-1185">Reference proteome</keyword>
<evidence type="ECO:0000313" key="2">
    <source>
        <dbReference type="EMBL" id="KAK8404922.1"/>
    </source>
</evidence>
<organism evidence="2 3">
    <name type="scientific">Scylla paramamosain</name>
    <name type="common">Mud crab</name>
    <dbReference type="NCBI Taxonomy" id="85552"/>
    <lineage>
        <taxon>Eukaryota</taxon>
        <taxon>Metazoa</taxon>
        <taxon>Ecdysozoa</taxon>
        <taxon>Arthropoda</taxon>
        <taxon>Crustacea</taxon>
        <taxon>Multicrustacea</taxon>
        <taxon>Malacostraca</taxon>
        <taxon>Eumalacostraca</taxon>
        <taxon>Eucarida</taxon>
        <taxon>Decapoda</taxon>
        <taxon>Pleocyemata</taxon>
        <taxon>Brachyura</taxon>
        <taxon>Eubrachyura</taxon>
        <taxon>Portunoidea</taxon>
        <taxon>Portunidae</taxon>
        <taxon>Portuninae</taxon>
        <taxon>Scylla</taxon>
    </lineage>
</organism>
<reference evidence="2 3" key="1">
    <citation type="submission" date="2023-03" db="EMBL/GenBank/DDBJ databases">
        <title>High-quality genome of Scylla paramamosain provides insights in environmental adaptation.</title>
        <authorList>
            <person name="Zhang L."/>
        </authorList>
    </citation>
    <scope>NUCLEOTIDE SEQUENCE [LARGE SCALE GENOMIC DNA]</scope>
    <source>
        <strain evidence="2">LZ_2023a</strain>
        <tissue evidence="2">Muscle</tissue>
    </source>
</reference>
<feature type="transmembrane region" description="Helical" evidence="1">
    <location>
        <begin position="220"/>
        <end position="238"/>
    </location>
</feature>
<gene>
    <name evidence="2" type="ORF">O3P69_001490</name>
</gene>
<accession>A0AAW0UXS1</accession>